<dbReference type="PANTHER" id="PTHR32120:SF11">
    <property type="entry name" value="SMALL RIBOSOMAL SUBUNIT BIOGENESIS GTPASE RSGA 1, MITOCHONDRIAL-RELATED"/>
    <property type="match status" value="1"/>
</dbReference>
<dbReference type="Pfam" id="PF03193">
    <property type="entry name" value="RsgA_GTPase"/>
    <property type="match status" value="1"/>
</dbReference>
<comment type="caution">
    <text evidence="3">The sequence shown here is derived from an EMBL/GenBank/DDBJ whole genome shotgun (WGS) entry which is preliminary data.</text>
</comment>
<dbReference type="InterPro" id="IPR027417">
    <property type="entry name" value="P-loop_NTPase"/>
</dbReference>
<proteinExistence type="predicted"/>
<dbReference type="SUPFAM" id="SSF52540">
    <property type="entry name" value="P-loop containing nucleoside triphosphate hydrolases"/>
    <property type="match status" value="1"/>
</dbReference>
<evidence type="ECO:0000256" key="1">
    <source>
        <dbReference type="SAM" id="MobiDB-lite"/>
    </source>
</evidence>
<feature type="domain" description="EngC GTPase" evidence="2">
    <location>
        <begin position="136"/>
        <end position="286"/>
    </location>
</feature>
<dbReference type="InterPro" id="IPR010914">
    <property type="entry name" value="RsgA_GTPase_dom"/>
</dbReference>
<dbReference type="EMBL" id="BAABFB010000018">
    <property type="protein sequence ID" value="GAA4473284.1"/>
    <property type="molecule type" value="Genomic_DNA"/>
</dbReference>
<evidence type="ECO:0000259" key="2">
    <source>
        <dbReference type="PROSITE" id="PS50936"/>
    </source>
</evidence>
<sequence>MGGNADGAAPRYPDRGALLSARRYDESDVRIRPGKGSRPRTKNRPEHRTAESAMVVSVDRGRWGCVLDGDPDRPVVAMRARELGRTPIVVGDRVGVVGDVSGRVDTLARIVRVEDRTTVLRRTADDTDPYERVVVANASQLLIVVALADPPPRTGFVERALVAAYVGGLAPILCLTKGDLADHREFAAAFEDLDVPVVLAGTTEPLDAVQRILAGRVTALIGHSGVGKSTLVNRLVPDADRATGVVSGVGKGRHTSTQSVALPLPVLPGAPADEPRGWVVDTPGIRSFGLAHISPDDVMGAFTDLAAAIEDCPRGCTHLGPPADPECALDRLDGQAARRAGAVRQLLVALSSNEAW</sequence>
<feature type="compositionally biased region" description="Basic and acidic residues" evidence="1">
    <location>
        <begin position="22"/>
        <end position="31"/>
    </location>
</feature>
<protein>
    <submittedName>
        <fullName evidence="3">Ribosome small subunit-dependent GTPase A</fullName>
    </submittedName>
</protein>
<dbReference type="Gene3D" id="3.40.50.300">
    <property type="entry name" value="P-loop containing nucleotide triphosphate hydrolases"/>
    <property type="match status" value="1"/>
</dbReference>
<reference evidence="4" key="1">
    <citation type="journal article" date="2019" name="Int. J. Syst. Evol. Microbiol.">
        <title>The Global Catalogue of Microorganisms (GCM) 10K type strain sequencing project: providing services to taxonomists for standard genome sequencing and annotation.</title>
        <authorList>
            <consortium name="The Broad Institute Genomics Platform"/>
            <consortium name="The Broad Institute Genome Sequencing Center for Infectious Disease"/>
            <person name="Wu L."/>
            <person name="Ma J."/>
        </authorList>
    </citation>
    <scope>NUCLEOTIDE SEQUENCE [LARGE SCALE GENOMIC DNA]</scope>
    <source>
        <strain evidence="4">JCM 32206</strain>
    </source>
</reference>
<dbReference type="CDD" id="cd01854">
    <property type="entry name" value="YjeQ_EngC"/>
    <property type="match status" value="1"/>
</dbReference>
<feature type="compositionally biased region" description="Basic residues" evidence="1">
    <location>
        <begin position="32"/>
        <end position="42"/>
    </location>
</feature>
<organism evidence="3 4">
    <name type="scientific">Rhodococcus olei</name>
    <dbReference type="NCBI Taxonomy" id="2161675"/>
    <lineage>
        <taxon>Bacteria</taxon>
        <taxon>Bacillati</taxon>
        <taxon>Actinomycetota</taxon>
        <taxon>Actinomycetes</taxon>
        <taxon>Mycobacteriales</taxon>
        <taxon>Nocardiaceae</taxon>
        <taxon>Rhodococcus</taxon>
    </lineage>
</organism>
<gene>
    <name evidence="3" type="primary">rsgA</name>
    <name evidence="3" type="ORF">GCM10023094_06700</name>
</gene>
<dbReference type="PANTHER" id="PTHR32120">
    <property type="entry name" value="SMALL RIBOSOMAL SUBUNIT BIOGENESIS GTPASE RSGA"/>
    <property type="match status" value="1"/>
</dbReference>
<feature type="region of interest" description="Disordered" evidence="1">
    <location>
        <begin position="1"/>
        <end position="50"/>
    </location>
</feature>
<dbReference type="Proteomes" id="UP001501183">
    <property type="component" value="Unassembled WGS sequence"/>
</dbReference>
<accession>A0ABP8NTQ0</accession>
<evidence type="ECO:0000313" key="4">
    <source>
        <dbReference type="Proteomes" id="UP001501183"/>
    </source>
</evidence>
<dbReference type="PROSITE" id="PS50936">
    <property type="entry name" value="ENGC_GTPASE"/>
    <property type="match status" value="1"/>
</dbReference>
<keyword evidence="4" id="KW-1185">Reference proteome</keyword>
<name>A0ABP8NTQ0_9NOCA</name>
<dbReference type="InterPro" id="IPR004881">
    <property type="entry name" value="Ribosome_biogen_GTPase_RsgA"/>
</dbReference>
<dbReference type="NCBIfam" id="TIGR00157">
    <property type="entry name" value="ribosome small subunit-dependent GTPase A"/>
    <property type="match status" value="1"/>
</dbReference>
<evidence type="ECO:0000313" key="3">
    <source>
        <dbReference type="EMBL" id="GAA4473284.1"/>
    </source>
</evidence>